<organism evidence="4 5">
    <name type="scientific">Leptospirillum ferrodiazotrophum</name>
    <dbReference type="NCBI Taxonomy" id="412449"/>
    <lineage>
        <taxon>Bacteria</taxon>
        <taxon>Pseudomonadati</taxon>
        <taxon>Nitrospirota</taxon>
        <taxon>Nitrospiria</taxon>
        <taxon>Nitrospirales</taxon>
        <taxon>Nitrospiraceae</taxon>
        <taxon>Leptospirillum</taxon>
    </lineage>
</organism>
<dbReference type="SUPFAM" id="SSF69786">
    <property type="entry name" value="YggU-like"/>
    <property type="match status" value="1"/>
</dbReference>
<accession>C6HX71</accession>
<keyword evidence="5" id="KW-1185">Reference proteome</keyword>
<dbReference type="SMART" id="SM01152">
    <property type="entry name" value="DUF167"/>
    <property type="match status" value="1"/>
</dbReference>
<dbReference type="NCBIfam" id="TIGR00251">
    <property type="entry name" value="DUF167 family protein"/>
    <property type="match status" value="1"/>
</dbReference>
<evidence type="ECO:0000256" key="3">
    <source>
        <dbReference type="SAM" id="MobiDB-lite"/>
    </source>
</evidence>
<proteinExistence type="inferred from homology"/>
<dbReference type="Proteomes" id="UP000009374">
    <property type="component" value="Unassembled WGS sequence"/>
</dbReference>
<name>C6HX71_9BACT</name>
<evidence type="ECO:0000313" key="5">
    <source>
        <dbReference type="Proteomes" id="UP000009374"/>
    </source>
</evidence>
<feature type="region of interest" description="Disordered" evidence="3">
    <location>
        <begin position="1"/>
        <end position="22"/>
    </location>
</feature>
<dbReference type="HAMAP" id="MF_00634">
    <property type="entry name" value="UPF0235"/>
    <property type="match status" value="1"/>
</dbReference>
<protein>
    <recommendedName>
        <fullName evidence="2">UPF0235 protein UBAL3_92050153</fullName>
    </recommendedName>
</protein>
<evidence type="ECO:0000313" key="4">
    <source>
        <dbReference type="EMBL" id="EES52781.1"/>
    </source>
</evidence>
<dbReference type="InterPro" id="IPR003746">
    <property type="entry name" value="DUF167"/>
</dbReference>
<dbReference type="Pfam" id="PF02594">
    <property type="entry name" value="DUF167"/>
    <property type="match status" value="1"/>
</dbReference>
<dbReference type="InterPro" id="IPR036591">
    <property type="entry name" value="YggU-like_sf"/>
</dbReference>
<dbReference type="EMBL" id="GG693873">
    <property type="protein sequence ID" value="EES52781.1"/>
    <property type="molecule type" value="Genomic_DNA"/>
</dbReference>
<reference evidence="4 5" key="1">
    <citation type="journal article" date="2009" name="Appl. Environ. Microbiol.">
        <title>Community genomic and proteomic analyses of chemoautotrophic iron-oxidizing "Leptospirillum rubarum" (Group II) and "Leptospirillum ferrodiazotrophum" (Group III) bacteria in acid mine drainage biofilms.</title>
        <authorList>
            <person name="Goltsman D.S."/>
            <person name="Denef V.J."/>
            <person name="Singer S.W."/>
            <person name="VerBerkmoes N.C."/>
            <person name="Lefsrud M."/>
            <person name="Mueller R.S."/>
            <person name="Dick G.J."/>
            <person name="Sun C.L."/>
            <person name="Wheeler K.E."/>
            <person name="Zemla A."/>
            <person name="Baker B.J."/>
            <person name="Hauser L."/>
            <person name="Land M."/>
            <person name="Shah M.B."/>
            <person name="Thelen M.P."/>
            <person name="Hettich R.L."/>
            <person name="Banfield J.F."/>
        </authorList>
    </citation>
    <scope>NUCLEOTIDE SEQUENCE [LARGE SCALE GENOMIC DNA]</scope>
</reference>
<dbReference type="AlphaFoldDB" id="C6HX71"/>
<evidence type="ECO:0000256" key="1">
    <source>
        <dbReference type="ARBA" id="ARBA00010364"/>
    </source>
</evidence>
<dbReference type="Gene3D" id="3.30.1200.10">
    <property type="entry name" value="YggU-like"/>
    <property type="match status" value="1"/>
</dbReference>
<gene>
    <name evidence="4" type="ORF">UBAL3_92050153</name>
</gene>
<comment type="similarity">
    <text evidence="1 2">Belongs to the UPF0235 family.</text>
</comment>
<sequence>MAKVRESKNASTKARKSGAGKESPGWILVIEVKPAQSRVFLRRGASHGPAPIWVVGIREPAREGQANEGVLRTLAEFLGVSPSSVALVSGHTSRIKRLSVRGIDESDGFERLMRLASEKI</sequence>
<evidence type="ECO:0000256" key="2">
    <source>
        <dbReference type="HAMAP-Rule" id="MF_00634"/>
    </source>
</evidence>